<dbReference type="Pfam" id="PF13606">
    <property type="entry name" value="Ank_3"/>
    <property type="match status" value="1"/>
</dbReference>
<evidence type="ECO:0000313" key="3">
    <source>
        <dbReference type="EMBL" id="AVG46576.1"/>
    </source>
</evidence>
<sequence>MNKINNDLTDIYHEIDLCREYINQPNTKGQTILMLACINPNVSLSTINLLIKMGADINGKTNHNETILMLICKSNNPNPKIVHLLLDHGIDIDAMDNHKRTALTIASINANNTDNLEIMELLLDHGADINHFDLYNHTPLMYASKYVNKPSHIDAVKLLIKKGANINAYKNIGMTALKVSVRYTNTTSNLKVIKLLVKNGADVNILANNCNYSILMRILKNYKTSNFDTFIYLIKKGANIHYCNINGWNILMFACRYINLDSMKIIKLLLKKGIDINTQSKLGATCLSLAFEYGNLNIINYLFKKGADPKFITINKKNALMLLCEKFSDEKYDELKKIINKLLDSGININAQDNSGNTPLMILAKNNSDIELLKLLLDYGSNMFIVNGLGFDVWKYIKKKHVSKIVKHITVRQFADNYHKKILTNIKYQQRKILWNPEGIRQQLISLNYGLQYCEIESVIQWNKFELFEYLGINDISDLVFKVRDNIKYIMSDE</sequence>
<evidence type="ECO:0000256" key="1">
    <source>
        <dbReference type="ARBA" id="ARBA00022737"/>
    </source>
</evidence>
<dbReference type="SUPFAM" id="SSF48403">
    <property type="entry name" value="Ankyrin repeat"/>
    <property type="match status" value="1"/>
</dbReference>
<dbReference type="InterPro" id="IPR036770">
    <property type="entry name" value="Ankyrin_rpt-contain_sf"/>
</dbReference>
<dbReference type="InterPro" id="IPR002110">
    <property type="entry name" value="Ankyrin_rpt"/>
</dbReference>
<dbReference type="PANTHER" id="PTHR24198:SF165">
    <property type="entry name" value="ANKYRIN REPEAT-CONTAINING PROTEIN-RELATED"/>
    <property type="match status" value="1"/>
</dbReference>
<proteinExistence type="predicted"/>
<evidence type="ECO:0000256" key="2">
    <source>
        <dbReference type="ARBA" id="ARBA00023043"/>
    </source>
</evidence>
<organismHost>
    <name type="scientific">Acanthamoeba polyphaga</name>
    <name type="common">Amoeba</name>
    <dbReference type="NCBI Taxonomy" id="5757"/>
</organismHost>
<accession>A0A2L2DK98</accession>
<dbReference type="PROSITE" id="PS50297">
    <property type="entry name" value="ANK_REP_REGION"/>
    <property type="match status" value="6"/>
</dbReference>
<keyword evidence="2" id="KW-0040">ANK repeat</keyword>
<dbReference type="PROSITE" id="PS50088">
    <property type="entry name" value="ANK_REPEAT"/>
    <property type="match status" value="8"/>
</dbReference>
<dbReference type="Gene3D" id="1.25.40.20">
    <property type="entry name" value="Ankyrin repeat-containing domain"/>
    <property type="match status" value="4"/>
</dbReference>
<dbReference type="Proteomes" id="UP000280369">
    <property type="component" value="Segment"/>
</dbReference>
<dbReference type="PANTHER" id="PTHR24198">
    <property type="entry name" value="ANKYRIN REPEAT AND PROTEIN KINASE DOMAIN-CONTAINING PROTEIN"/>
    <property type="match status" value="1"/>
</dbReference>
<dbReference type="EMBL" id="MG602507">
    <property type="protein sequence ID" value="AVG46576.1"/>
    <property type="molecule type" value="Genomic_DNA"/>
</dbReference>
<dbReference type="Pfam" id="PF12796">
    <property type="entry name" value="Ank_2"/>
    <property type="match status" value="2"/>
</dbReference>
<keyword evidence="1" id="KW-0677">Repeat</keyword>
<name>A0A2L2DK98_MIMIV</name>
<dbReference type="Pfam" id="PF13637">
    <property type="entry name" value="Ank_4"/>
    <property type="match status" value="1"/>
</dbReference>
<protein>
    <submittedName>
        <fullName evidence="3">Ankyrin repeat protein</fullName>
    </submittedName>
</protein>
<organism evidence="3">
    <name type="scientific">Acanthamoeba polyphaga mimivirus</name>
    <name type="common">APMV</name>
    <dbReference type="NCBI Taxonomy" id="212035"/>
    <lineage>
        <taxon>Viruses</taxon>
        <taxon>Varidnaviria</taxon>
        <taxon>Bamfordvirae</taxon>
        <taxon>Nucleocytoviricota</taxon>
        <taxon>Megaviricetes</taxon>
        <taxon>Imitervirales</taxon>
        <taxon>Mimiviridae</taxon>
        <taxon>Megamimivirinae</taxon>
        <taxon>Mimivirus</taxon>
        <taxon>Mimivirus bradfordmassiliense</taxon>
    </lineage>
</organism>
<reference evidence="3" key="1">
    <citation type="journal article" date="2017" name="Front. Microbiol.">
        <title>Genome Characterization of the First Mimiviruses of Lineage C Isolated in Brazil.</title>
        <authorList>
            <person name="Assis F.L."/>
            <person name="Franco-Luiz A.P.M."/>
            <person name="Dos Santos R.N."/>
            <person name="Campos F.S."/>
            <person name="Dornas F.P."/>
            <person name="Borato P.V.M."/>
            <person name="Franco A.C."/>
            <person name="Abrahao J.S."/>
            <person name="Colson P."/>
            <person name="Scola B."/>
        </authorList>
    </citation>
    <scope>NUCLEOTIDE SEQUENCE [LARGE SCALE GENOMIC DNA]</scope>
</reference>
<dbReference type="SMART" id="SM00248">
    <property type="entry name" value="ANK"/>
    <property type="match status" value="10"/>
</dbReference>